<evidence type="ECO:0000256" key="1">
    <source>
        <dbReference type="SAM" id="Phobius"/>
    </source>
</evidence>
<proteinExistence type="predicted"/>
<dbReference type="AlphaFoldDB" id="A0A8D8FMR0"/>
<feature type="transmembrane region" description="Helical" evidence="1">
    <location>
        <begin position="86"/>
        <end position="108"/>
    </location>
</feature>
<reference evidence="2" key="1">
    <citation type="submission" date="2021-05" db="EMBL/GenBank/DDBJ databases">
        <authorList>
            <person name="Alioto T."/>
            <person name="Alioto T."/>
            <person name="Gomez Garrido J."/>
        </authorList>
    </citation>
    <scope>NUCLEOTIDE SEQUENCE</scope>
</reference>
<accession>A0A8D8FMR0</accession>
<protein>
    <submittedName>
        <fullName evidence="2">(northern house mosquito) hypothetical protein</fullName>
    </submittedName>
</protein>
<keyword evidence="1" id="KW-0812">Transmembrane</keyword>
<name>A0A8D8FMR0_CULPI</name>
<organism evidence="2">
    <name type="scientific">Culex pipiens</name>
    <name type="common">House mosquito</name>
    <dbReference type="NCBI Taxonomy" id="7175"/>
    <lineage>
        <taxon>Eukaryota</taxon>
        <taxon>Metazoa</taxon>
        <taxon>Ecdysozoa</taxon>
        <taxon>Arthropoda</taxon>
        <taxon>Hexapoda</taxon>
        <taxon>Insecta</taxon>
        <taxon>Pterygota</taxon>
        <taxon>Neoptera</taxon>
        <taxon>Endopterygota</taxon>
        <taxon>Diptera</taxon>
        <taxon>Nematocera</taxon>
        <taxon>Culicoidea</taxon>
        <taxon>Culicidae</taxon>
        <taxon>Culicinae</taxon>
        <taxon>Culicini</taxon>
        <taxon>Culex</taxon>
        <taxon>Culex</taxon>
    </lineage>
</organism>
<evidence type="ECO:0000313" key="2">
    <source>
        <dbReference type="EMBL" id="CAG6475769.1"/>
    </source>
</evidence>
<dbReference type="EMBL" id="HBUE01077215">
    <property type="protein sequence ID" value="CAG6475769.1"/>
    <property type="molecule type" value="Transcribed_RNA"/>
</dbReference>
<keyword evidence="1" id="KW-1133">Transmembrane helix</keyword>
<sequence length="193" mass="19435">MSSDSWRTVDEPAATAAGSTSVTRSTASAVLVSFTGGTFSIGSRFLTASGAFTSGFSARFSLKTAEFVESFSVCILMMLRGGAAGMASAAAAAATVVTVTAAAALSLFEMMCNVVSGSFSTGFSSMTTVVSLMGTISSSALSCTLSSFASSLTVSFLTNVMAGRFSSASALSLATSGLSTMSIDSVDFTERTR</sequence>
<keyword evidence="1" id="KW-0472">Membrane</keyword>